<organism evidence="1 2">
    <name type="scientific">Didymosphaeria variabile</name>
    <dbReference type="NCBI Taxonomy" id="1932322"/>
    <lineage>
        <taxon>Eukaryota</taxon>
        <taxon>Fungi</taxon>
        <taxon>Dikarya</taxon>
        <taxon>Ascomycota</taxon>
        <taxon>Pezizomycotina</taxon>
        <taxon>Dothideomycetes</taxon>
        <taxon>Pleosporomycetidae</taxon>
        <taxon>Pleosporales</taxon>
        <taxon>Massarineae</taxon>
        <taxon>Didymosphaeriaceae</taxon>
        <taxon>Didymosphaeria</taxon>
    </lineage>
</organism>
<gene>
    <name evidence="1" type="ORF">N0V89_003085</name>
</gene>
<evidence type="ECO:0000313" key="2">
    <source>
        <dbReference type="Proteomes" id="UP001140513"/>
    </source>
</evidence>
<dbReference type="RefSeq" id="XP_056075360.1">
    <property type="nucleotide sequence ID" value="XM_056211887.1"/>
</dbReference>
<dbReference type="Proteomes" id="UP001140513">
    <property type="component" value="Unassembled WGS sequence"/>
</dbReference>
<protein>
    <submittedName>
        <fullName evidence="1">Uncharacterized protein</fullName>
    </submittedName>
</protein>
<accession>A0A9W8XTB0</accession>
<evidence type="ECO:0000313" key="1">
    <source>
        <dbReference type="EMBL" id="KAJ4358501.1"/>
    </source>
</evidence>
<dbReference type="AlphaFoldDB" id="A0A9W8XTB0"/>
<dbReference type="GeneID" id="80906615"/>
<dbReference type="EMBL" id="JAPEUX010000002">
    <property type="protein sequence ID" value="KAJ4358501.1"/>
    <property type="molecule type" value="Genomic_DNA"/>
</dbReference>
<proteinExistence type="predicted"/>
<sequence>MRTDGGSSDDSQQDRGVSAMQPLEFTNGHDNQDKLIRAELQRLLFRMTALEDAMSDFGVYVVTQNIQNRPLKVWPKYENYLDLAAASEGLKDTVQGMEALIQRVSTQYNTGNRNLLSPDNTVIPQDVQESRLTIYAFMSTWQK</sequence>
<comment type="caution">
    <text evidence="1">The sequence shown here is derived from an EMBL/GenBank/DDBJ whole genome shotgun (WGS) entry which is preliminary data.</text>
</comment>
<keyword evidence="2" id="KW-1185">Reference proteome</keyword>
<name>A0A9W8XTB0_9PLEO</name>
<reference evidence="1" key="1">
    <citation type="submission" date="2022-10" db="EMBL/GenBank/DDBJ databases">
        <title>Tapping the CABI collections for fungal endophytes: first genome assemblies for Collariella, Neodidymelliopsis, Ascochyta clinopodiicola, Didymella pomorum, Didymosphaeria variabile, Neocosmospora piperis and Neocucurbitaria cava.</title>
        <authorList>
            <person name="Hill R."/>
        </authorList>
    </citation>
    <scope>NUCLEOTIDE SEQUENCE</scope>
    <source>
        <strain evidence="1">IMI 356815</strain>
    </source>
</reference>